<dbReference type="InterPro" id="IPR001394">
    <property type="entry name" value="Peptidase_C19_UCH"/>
</dbReference>
<keyword evidence="6" id="KW-0788">Thiol protease</keyword>
<comment type="catalytic activity">
    <reaction evidence="1 6">
        <text>Thiol-dependent hydrolysis of ester, thioester, amide, peptide and isopeptide bonds formed by the C-terminal Gly of ubiquitin (a 76-residue protein attached to proteins as an intracellular targeting signal).</text>
        <dbReference type="EC" id="3.4.19.12"/>
    </reaction>
</comment>
<feature type="compositionally biased region" description="Basic and acidic residues" evidence="7">
    <location>
        <begin position="523"/>
        <end position="537"/>
    </location>
</feature>
<dbReference type="CDD" id="cd02667">
    <property type="entry name" value="Peptidase_C19K"/>
    <property type="match status" value="1"/>
</dbReference>
<dbReference type="Pfam" id="PF00443">
    <property type="entry name" value="UCH"/>
    <property type="match status" value="1"/>
</dbReference>
<dbReference type="RefSeq" id="XP_006813669.1">
    <property type="nucleotide sequence ID" value="XM_006813606.1"/>
</dbReference>
<comment type="similarity">
    <text evidence="6">Belongs to the peptidase C19 family.</text>
</comment>
<keyword evidence="6" id="KW-0645">Protease</keyword>
<protein>
    <recommendedName>
        <fullName evidence="6">Ubiquitin carboxyl-terminal hydrolase</fullName>
        <ecNumber evidence="6">3.4.19.12</ecNumber>
    </recommendedName>
</protein>
<evidence type="ECO:0000256" key="5">
    <source>
        <dbReference type="PROSITE-ProRule" id="PRU00502"/>
    </source>
</evidence>
<evidence type="ECO:0000256" key="1">
    <source>
        <dbReference type="ARBA" id="ARBA00000707"/>
    </source>
</evidence>
<dbReference type="InterPro" id="IPR038765">
    <property type="entry name" value="Papain-like_cys_pep_sf"/>
</dbReference>
<keyword evidence="4" id="KW-0862">Zinc</keyword>
<feature type="compositionally biased region" description="Basic and acidic residues" evidence="7">
    <location>
        <begin position="498"/>
        <end position="516"/>
    </location>
</feature>
<gene>
    <name evidence="11" type="primary">LOC102806153</name>
</gene>
<dbReference type="PANTHER" id="PTHR21646">
    <property type="entry name" value="UBIQUITIN CARBOXYL-TERMINAL HYDROLASE"/>
    <property type="match status" value="1"/>
</dbReference>
<feature type="compositionally biased region" description="Basic and acidic residues" evidence="7">
    <location>
        <begin position="880"/>
        <end position="891"/>
    </location>
</feature>
<dbReference type="InterPro" id="IPR001607">
    <property type="entry name" value="Znf_UBP"/>
</dbReference>
<dbReference type="PROSITE" id="PS00972">
    <property type="entry name" value="USP_1"/>
    <property type="match status" value="1"/>
</dbReference>
<dbReference type="PANTHER" id="PTHR21646:SF39">
    <property type="entry name" value="UBIQUITIN CARBOXYL-TERMINAL HYDROLASE 16"/>
    <property type="match status" value="1"/>
</dbReference>
<feature type="region of interest" description="Disordered" evidence="7">
    <location>
        <begin position="877"/>
        <end position="896"/>
    </location>
</feature>
<dbReference type="Proteomes" id="UP000694865">
    <property type="component" value="Unplaced"/>
</dbReference>
<dbReference type="Gene3D" id="3.30.40.10">
    <property type="entry name" value="Zinc/RING finger domain, C3HC4 (zinc finger)"/>
    <property type="match status" value="1"/>
</dbReference>
<keyword evidence="6" id="KW-0833">Ubl conjugation pathway</keyword>
<feature type="region of interest" description="Disordered" evidence="7">
    <location>
        <begin position="441"/>
        <end position="570"/>
    </location>
</feature>
<feature type="compositionally biased region" description="Basic residues" evidence="7">
    <location>
        <begin position="14"/>
        <end position="23"/>
    </location>
</feature>
<evidence type="ECO:0000256" key="2">
    <source>
        <dbReference type="ARBA" id="ARBA00022723"/>
    </source>
</evidence>
<sequence length="972" mass="108392">MRVLESDQLVAMTKKRHKLRKQKRDNEMFNESSDDTTEGAQAGRFCEHISKAVNISNVKKAVKQVTLGECPTCKKDCKSKDKGSVEEPTSAQAAIPDDIEITIWCCLQCGHQGCDRNSPGQHALKHFETPHSSQHAVVLNLNNWAVWCYDCDDDITIDSNRKLTECVEFVQKQTGAAAKTDRPPSGKKKEKEVEMAEKQNITAKPSSTMQYKVKGLNNLGNTCFFNAVMQNMNQTHVLEPLMSELCKKGKSVIVPQELGTDRNMKHEESKLPPLSVVLPEAGSLTSAMMFFLKLMNEPGKSIVSPRLLFNQVCQKAPRFKGYQQQDSHELLRYLLDGMRLEEVKRMKEGILKVFGLPVSINPKSVEEDKKHKIKVYGQNMNMTFVDSVFGGQLISTVLCEECHLPSIVYEQFLDLSLPITEAKVWPGKSLFSKAIKKGSTSSMRSLSSDRDSQGEGVFLNKTEEPSPPSKHQMKAAKKKAKKEAKLNKKKSKILVLDEVDKKDSQSENDNLLKDPNDADSETSIDRREHPMRPDLASRDSSVSSINRVTSLGQNDDSLQKGTDEPSAGDCDLAQKDEVVSRTKDTEIDQMQCTPDAILVNGVVDDEDDAKVTEEYCCDADKQNSDAASQCASECTASQHANDSINDVVKNMEDVKITAKEAPLPNGDAVEIGNGDCVVSHKDTKPEIVLEDLGAVGGQDIESDDEVVKKAVVPLANRYQSSSRECSVQSCLGQFTTHELLTGNNKFGCESCTKKKYADVKKDKFVYTNANKQLLIHRPPPILTLHLKRFQQAGYSLRKVNRHVDFPLTLDIAPFCSENCKDVADSKNQILYSLYGLVEHSGRLQGGHYTAYVKVRQPSQRLIAFVQLIQNGKRANKSLNKNKDQHNNESKSDTNGQDVAMATEKPVQEGNHDTNSKDDEKVDSTHNMFVDFEPPSCPAEGKWFYISDTHVSEVTEAKVLNSQAYVLFYERML</sequence>
<keyword evidence="2" id="KW-0479">Metal-binding</keyword>
<keyword evidence="6" id="KW-0378">Hydrolase</keyword>
<name>A0ABM0M0X8_SACKO</name>
<dbReference type="SUPFAM" id="SSF54001">
    <property type="entry name" value="Cysteine proteinases"/>
    <property type="match status" value="1"/>
</dbReference>
<evidence type="ECO:0000256" key="6">
    <source>
        <dbReference type="RuleBase" id="RU366025"/>
    </source>
</evidence>
<dbReference type="InterPro" id="IPR013083">
    <property type="entry name" value="Znf_RING/FYVE/PHD"/>
</dbReference>
<reference evidence="11" key="1">
    <citation type="submission" date="2025-08" db="UniProtKB">
        <authorList>
            <consortium name="RefSeq"/>
        </authorList>
    </citation>
    <scope>IDENTIFICATION</scope>
    <source>
        <tissue evidence="11">Testes</tissue>
    </source>
</reference>
<feature type="domain" description="USP" evidence="8">
    <location>
        <begin position="214"/>
        <end position="971"/>
    </location>
</feature>
<keyword evidence="3 5" id="KW-0863">Zinc-finger</keyword>
<dbReference type="GeneID" id="102806153"/>
<accession>A0ABM0M0X8</accession>
<feature type="compositionally biased region" description="Polar residues" evidence="7">
    <location>
        <begin position="538"/>
        <end position="556"/>
    </location>
</feature>
<dbReference type="PROSITE" id="PS50235">
    <property type="entry name" value="USP_3"/>
    <property type="match status" value="1"/>
</dbReference>
<feature type="compositionally biased region" description="Basic residues" evidence="7">
    <location>
        <begin position="471"/>
        <end position="492"/>
    </location>
</feature>
<evidence type="ECO:0000259" key="8">
    <source>
        <dbReference type="PROSITE" id="PS50235"/>
    </source>
</evidence>
<dbReference type="PROSITE" id="PS00973">
    <property type="entry name" value="USP_2"/>
    <property type="match status" value="1"/>
</dbReference>
<dbReference type="EC" id="3.4.19.12" evidence="6"/>
<evidence type="ECO:0000313" key="11">
    <source>
        <dbReference type="RefSeq" id="XP_006813669.1"/>
    </source>
</evidence>
<dbReference type="InterPro" id="IPR018200">
    <property type="entry name" value="USP_CS"/>
</dbReference>
<dbReference type="InterPro" id="IPR028889">
    <property type="entry name" value="USP"/>
</dbReference>
<evidence type="ECO:0000256" key="3">
    <source>
        <dbReference type="ARBA" id="ARBA00022771"/>
    </source>
</evidence>
<organism evidence="10 11">
    <name type="scientific">Saccoglossus kowalevskii</name>
    <name type="common">Acorn worm</name>
    <dbReference type="NCBI Taxonomy" id="10224"/>
    <lineage>
        <taxon>Eukaryota</taxon>
        <taxon>Metazoa</taxon>
        <taxon>Hemichordata</taxon>
        <taxon>Enteropneusta</taxon>
        <taxon>Harrimaniidae</taxon>
        <taxon>Saccoglossus</taxon>
    </lineage>
</organism>
<keyword evidence="10" id="KW-1185">Reference proteome</keyword>
<dbReference type="InterPro" id="IPR050185">
    <property type="entry name" value="Ub_carboxyl-term_hydrolase"/>
</dbReference>
<feature type="region of interest" description="Disordered" evidence="7">
    <location>
        <begin position="14"/>
        <end position="38"/>
    </location>
</feature>
<dbReference type="PROSITE" id="PS50271">
    <property type="entry name" value="ZF_UBP"/>
    <property type="match status" value="1"/>
</dbReference>
<dbReference type="SUPFAM" id="SSF57850">
    <property type="entry name" value="RING/U-box"/>
    <property type="match status" value="1"/>
</dbReference>
<evidence type="ECO:0000259" key="9">
    <source>
        <dbReference type="PROSITE" id="PS50271"/>
    </source>
</evidence>
<dbReference type="Pfam" id="PF02148">
    <property type="entry name" value="zf-UBP"/>
    <property type="match status" value="1"/>
</dbReference>
<evidence type="ECO:0000313" key="10">
    <source>
        <dbReference type="Proteomes" id="UP000694865"/>
    </source>
</evidence>
<evidence type="ECO:0000256" key="7">
    <source>
        <dbReference type="SAM" id="MobiDB-lite"/>
    </source>
</evidence>
<dbReference type="Gene3D" id="3.90.70.10">
    <property type="entry name" value="Cysteine proteinases"/>
    <property type="match status" value="2"/>
</dbReference>
<feature type="domain" description="UBP-type" evidence="9">
    <location>
        <begin position="44"/>
        <end position="174"/>
    </location>
</feature>
<evidence type="ECO:0000256" key="4">
    <source>
        <dbReference type="ARBA" id="ARBA00022833"/>
    </source>
</evidence>
<proteinExistence type="inferred from homology"/>